<dbReference type="InterPro" id="IPR014303">
    <property type="entry name" value="RNA_pol_sigma-70_ECF"/>
</dbReference>
<dbReference type="Pfam" id="PF04542">
    <property type="entry name" value="Sigma70_r2"/>
    <property type="match status" value="1"/>
</dbReference>
<dbReference type="InterPro" id="IPR013325">
    <property type="entry name" value="RNA_pol_sigma_r2"/>
</dbReference>
<keyword evidence="4" id="KW-0731">Sigma factor</keyword>
<name>A0ABV8U1G4_9ACTN</name>
<dbReference type="SUPFAM" id="SSF88946">
    <property type="entry name" value="Sigma2 domain of RNA polymerase sigma factors"/>
    <property type="match status" value="1"/>
</dbReference>
<dbReference type="InterPro" id="IPR013324">
    <property type="entry name" value="RNA_pol_sigma_r3/r4-like"/>
</dbReference>
<dbReference type="SUPFAM" id="SSF88659">
    <property type="entry name" value="Sigma3 and sigma4 domains of RNA polymerase sigma factors"/>
    <property type="match status" value="1"/>
</dbReference>
<organism evidence="8 9">
    <name type="scientific">Salininema proteolyticum</name>
    <dbReference type="NCBI Taxonomy" id="1607685"/>
    <lineage>
        <taxon>Bacteria</taxon>
        <taxon>Bacillati</taxon>
        <taxon>Actinomycetota</taxon>
        <taxon>Actinomycetes</taxon>
        <taxon>Glycomycetales</taxon>
        <taxon>Glycomycetaceae</taxon>
        <taxon>Salininema</taxon>
    </lineage>
</organism>
<dbReference type="InterPro" id="IPR013249">
    <property type="entry name" value="RNA_pol_sigma70_r4_t2"/>
</dbReference>
<gene>
    <name evidence="8" type="ORF">ACFPET_15045</name>
</gene>
<dbReference type="Pfam" id="PF08281">
    <property type="entry name" value="Sigma70_r4_2"/>
    <property type="match status" value="1"/>
</dbReference>
<dbReference type="NCBIfam" id="TIGR02957">
    <property type="entry name" value="SigX4"/>
    <property type="match status" value="1"/>
</dbReference>
<keyword evidence="5" id="KW-0804">Transcription</keyword>
<dbReference type="InterPro" id="IPR007627">
    <property type="entry name" value="RNA_pol_sigma70_r2"/>
</dbReference>
<evidence type="ECO:0000256" key="3">
    <source>
        <dbReference type="ARBA" id="ARBA00023015"/>
    </source>
</evidence>
<evidence type="ECO:0000259" key="6">
    <source>
        <dbReference type="Pfam" id="PF04542"/>
    </source>
</evidence>
<dbReference type="PANTHER" id="PTHR30173:SF36">
    <property type="entry name" value="ECF RNA POLYMERASE SIGMA FACTOR SIGJ"/>
    <property type="match status" value="1"/>
</dbReference>
<keyword evidence="9" id="KW-1185">Reference proteome</keyword>
<evidence type="ECO:0000259" key="7">
    <source>
        <dbReference type="Pfam" id="PF08281"/>
    </source>
</evidence>
<proteinExistence type="inferred from homology"/>
<evidence type="ECO:0000313" key="9">
    <source>
        <dbReference type="Proteomes" id="UP001595823"/>
    </source>
</evidence>
<comment type="similarity">
    <text evidence="1">Belongs to the sigma-70 factor family. ECF subfamily.</text>
</comment>
<dbReference type="InterPro" id="IPR014284">
    <property type="entry name" value="RNA_pol_sigma-70_dom"/>
</dbReference>
<dbReference type="EMBL" id="JBHSDK010000021">
    <property type="protein sequence ID" value="MFC4336518.1"/>
    <property type="molecule type" value="Genomic_DNA"/>
</dbReference>
<evidence type="ECO:0000256" key="5">
    <source>
        <dbReference type="ARBA" id="ARBA00023163"/>
    </source>
</evidence>
<dbReference type="Gene3D" id="1.10.1740.10">
    <property type="match status" value="1"/>
</dbReference>
<evidence type="ECO:0000256" key="2">
    <source>
        <dbReference type="ARBA" id="ARBA00011344"/>
    </source>
</evidence>
<feature type="domain" description="RNA polymerase sigma-70 region 2" evidence="6">
    <location>
        <begin position="9"/>
        <end position="70"/>
    </location>
</feature>
<comment type="caution">
    <text evidence="8">The sequence shown here is derived from an EMBL/GenBank/DDBJ whole genome shotgun (WGS) entry which is preliminary data.</text>
</comment>
<dbReference type="NCBIfam" id="NF007214">
    <property type="entry name" value="PRK09636.1"/>
    <property type="match status" value="1"/>
</dbReference>
<protein>
    <submittedName>
        <fullName evidence="8">RNA polymerase sigma-70 factor</fullName>
    </submittedName>
</protein>
<dbReference type="InterPro" id="IPR052704">
    <property type="entry name" value="ECF_Sigma-70_Domain"/>
</dbReference>
<dbReference type="RefSeq" id="WP_380622540.1">
    <property type="nucleotide sequence ID" value="NZ_JBHSDK010000021.1"/>
</dbReference>
<dbReference type="Proteomes" id="UP001595823">
    <property type="component" value="Unassembled WGS sequence"/>
</dbReference>
<dbReference type="PANTHER" id="PTHR30173">
    <property type="entry name" value="SIGMA 19 FACTOR"/>
    <property type="match status" value="1"/>
</dbReference>
<feature type="domain" description="RNA polymerase sigma factor 70 region 4 type 2" evidence="7">
    <location>
        <begin position="107"/>
        <end position="158"/>
    </location>
</feature>
<dbReference type="InterPro" id="IPR036388">
    <property type="entry name" value="WH-like_DNA-bd_sf"/>
</dbReference>
<evidence type="ECO:0000256" key="4">
    <source>
        <dbReference type="ARBA" id="ARBA00023082"/>
    </source>
</evidence>
<dbReference type="SUPFAM" id="SSF54427">
    <property type="entry name" value="NTF2-like"/>
    <property type="match status" value="1"/>
</dbReference>
<dbReference type="Gene3D" id="1.10.10.10">
    <property type="entry name" value="Winged helix-like DNA-binding domain superfamily/Winged helix DNA-binding domain"/>
    <property type="match status" value="1"/>
</dbReference>
<evidence type="ECO:0000256" key="1">
    <source>
        <dbReference type="ARBA" id="ARBA00010641"/>
    </source>
</evidence>
<keyword evidence="3" id="KW-0805">Transcription regulation</keyword>
<sequence>MDTLEDFDAARPRLLAIAYRMLGSASEAEDAVQETYLRWAGADREAVRVPVAWLTKVLTNVCLSSLTSARARREEYFGEWLPEPVFEGDPMLGPQETAEQRESVSFAVLTLLEKLTPQERAVFVLKESFSHSHNEIAEILDISTANSQQVFSRAKRHLADAKRTAEIDRAAAEQIIEEFLRAAASGDTDALVGMLTEDAVTIGDGGGVIHAARKPVVGAARVAKLVKGLFNPSARQLEMVGGKPDMYFSTANGGPALVVAVGERLVGVLSLAFEDGRISAIYNAVNPAKLGAFEREWGAGEHGEPLFTYK</sequence>
<comment type="subunit">
    <text evidence="2">Interacts transiently with the RNA polymerase catalytic core formed by RpoA, RpoB, RpoC and RpoZ (2 alpha, 1 beta, 1 beta' and 1 omega subunit) to form the RNA polymerase holoenzyme that can initiate transcription.</text>
</comment>
<evidence type="ECO:0000313" key="8">
    <source>
        <dbReference type="EMBL" id="MFC4336518.1"/>
    </source>
</evidence>
<dbReference type="Gene3D" id="3.10.450.50">
    <property type="match status" value="1"/>
</dbReference>
<dbReference type="NCBIfam" id="TIGR02937">
    <property type="entry name" value="sigma70-ECF"/>
    <property type="match status" value="1"/>
</dbReference>
<accession>A0ABV8U1G4</accession>
<reference evidence="9" key="1">
    <citation type="journal article" date="2019" name="Int. J. Syst. Evol. Microbiol.">
        <title>The Global Catalogue of Microorganisms (GCM) 10K type strain sequencing project: providing services to taxonomists for standard genome sequencing and annotation.</title>
        <authorList>
            <consortium name="The Broad Institute Genomics Platform"/>
            <consortium name="The Broad Institute Genome Sequencing Center for Infectious Disease"/>
            <person name="Wu L."/>
            <person name="Ma J."/>
        </authorList>
    </citation>
    <scope>NUCLEOTIDE SEQUENCE [LARGE SCALE GENOMIC DNA]</scope>
    <source>
        <strain evidence="9">IBRC-M 10908</strain>
    </source>
</reference>
<dbReference type="InterPro" id="IPR032710">
    <property type="entry name" value="NTF2-like_dom_sf"/>
</dbReference>